<evidence type="ECO:0000256" key="3">
    <source>
        <dbReference type="PROSITE-ProRule" id="PRU00221"/>
    </source>
</evidence>
<dbReference type="PROSITE" id="PS50082">
    <property type="entry name" value="WD_REPEATS_2"/>
    <property type="match status" value="2"/>
</dbReference>
<dbReference type="Proteomes" id="UP000094565">
    <property type="component" value="Chromosome 1"/>
</dbReference>
<dbReference type="SMART" id="SM00320">
    <property type="entry name" value="WD40"/>
    <property type="match status" value="6"/>
</dbReference>
<proteinExistence type="predicted"/>
<evidence type="ECO:0000256" key="2">
    <source>
        <dbReference type="ARBA" id="ARBA00022737"/>
    </source>
</evidence>
<accession>A0A1B2J5D0</accession>
<dbReference type="EMBL" id="CP014584">
    <property type="protein sequence ID" value="ANZ73185.1"/>
    <property type="molecule type" value="Genomic_DNA"/>
</dbReference>
<dbReference type="PANTHER" id="PTHR14221:SF0">
    <property type="entry name" value="WD REPEAT-CONTAINING PROTEIN 44"/>
    <property type="match status" value="1"/>
</dbReference>
<evidence type="ECO:0000313" key="5">
    <source>
        <dbReference type="EMBL" id="ANZ73185.1"/>
    </source>
</evidence>
<keyword evidence="6" id="KW-1185">Reference proteome</keyword>
<dbReference type="PANTHER" id="PTHR14221">
    <property type="entry name" value="WD REPEAT DOMAIN 44"/>
    <property type="match status" value="1"/>
</dbReference>
<feature type="repeat" description="WD" evidence="3">
    <location>
        <begin position="121"/>
        <end position="154"/>
    </location>
</feature>
<dbReference type="Gene3D" id="2.130.10.10">
    <property type="entry name" value="YVTN repeat-like/Quinoprotein amine dehydrogenase"/>
    <property type="match status" value="1"/>
</dbReference>
<evidence type="ECO:0000256" key="1">
    <source>
        <dbReference type="ARBA" id="ARBA00022574"/>
    </source>
</evidence>
<evidence type="ECO:0000313" key="6">
    <source>
        <dbReference type="Proteomes" id="UP000094565"/>
    </source>
</evidence>
<evidence type="ECO:0000256" key="4">
    <source>
        <dbReference type="SAM" id="MobiDB-lite"/>
    </source>
</evidence>
<dbReference type="InterPro" id="IPR040324">
    <property type="entry name" value="WDR44/Dgr2"/>
</dbReference>
<dbReference type="AlphaFoldDB" id="A0A1B2J5D0"/>
<gene>
    <name evidence="5" type="primary">YMR102C</name>
    <name evidence="5" type="ORF">ATY40_BA7501465</name>
</gene>
<organism evidence="5 6">
    <name type="scientific">Komagataella pastoris</name>
    <name type="common">Yeast</name>
    <name type="synonym">Pichia pastoris</name>
    <dbReference type="NCBI Taxonomy" id="4922"/>
    <lineage>
        <taxon>Eukaryota</taxon>
        <taxon>Fungi</taxon>
        <taxon>Dikarya</taxon>
        <taxon>Ascomycota</taxon>
        <taxon>Saccharomycotina</taxon>
        <taxon>Pichiomycetes</taxon>
        <taxon>Pichiales</taxon>
        <taxon>Pichiaceae</taxon>
        <taxon>Komagataella</taxon>
    </lineage>
</organism>
<dbReference type="OrthoDB" id="1932312at2759"/>
<reference evidence="5 6" key="1">
    <citation type="submission" date="2016-02" db="EMBL/GenBank/DDBJ databases">
        <title>Comparative genomic and transcriptomic foundation for Pichia pastoris.</title>
        <authorList>
            <person name="Love K.R."/>
            <person name="Shah K.A."/>
            <person name="Whittaker C.A."/>
            <person name="Wu J."/>
            <person name="Bartlett M.C."/>
            <person name="Ma D."/>
            <person name="Leeson R.L."/>
            <person name="Priest M."/>
            <person name="Young S.K."/>
            <person name="Love J.C."/>
        </authorList>
    </citation>
    <scope>NUCLEOTIDE SEQUENCE [LARGE SCALE GENOMIC DNA]</scope>
    <source>
        <strain evidence="5 6">ATCC 28485</strain>
    </source>
</reference>
<feature type="region of interest" description="Disordered" evidence="4">
    <location>
        <begin position="606"/>
        <end position="629"/>
    </location>
</feature>
<sequence>MPPLDDKAYSLTTDSSASDSYFRYNEKDRNQNIILDTDQHMEGTDDTTLLPVEQSTLKTVPIKIEQLLHNCDNFESLDPNAKSEVSNQLRQLLIEPKYLHGFRKTAAAPKAFKRLFKAQEIKDTSEPITNLEFSPDGKYMASSGDDGVLRVYKVISNLIERINTEYLDHREHSSMNQQISSDNESSKNGSSIHMAPVFYSKPHRVFEGHSAKILSLSWSKNNFILTGSMDRTVNLWHVDRDQALDSYELDDFVTSVKFHPTDDRFFLSATLSKTLSFWSILDREAIYKTTVSDLITATCFSPNGEHLLVGTFSGKCICLATRGLDVAYEFDLKNYGRRRHPSSTAESGSKITGITIHSAKNYSPVVVPSPAPVPHIPNGMDWKVIIARNDSTIRMFSFNSRTLEVKYKGYTNSSSQIKPHLSEDTRYLISGSEDHWFRIWHFIDKKKLTAAYKDRYKDKSGNKKYLLSQPKEAEKKRKFSISSTLDTFKDGYCLYKEKNCISFHAHHSQCNDAVFAPIESSRILERSNDSIFLLYYAIDPKRPPPDLASSIIVSTDNHGLISVFRRDFAYNIKRELRSKYGNVLNYSNSTICPKEGSKIASLIRKVGPSSSRHGRSRSASQERSTFSIT</sequence>
<dbReference type="PROSITE" id="PS50294">
    <property type="entry name" value="WD_REPEATS_REGION"/>
    <property type="match status" value="2"/>
</dbReference>
<dbReference type="InterPro" id="IPR001680">
    <property type="entry name" value="WD40_rpt"/>
</dbReference>
<name>A0A1B2J5D0_PICPA</name>
<dbReference type="SUPFAM" id="SSF50978">
    <property type="entry name" value="WD40 repeat-like"/>
    <property type="match status" value="1"/>
</dbReference>
<protein>
    <submittedName>
        <fullName evidence="5">BA75_01465T0</fullName>
    </submittedName>
</protein>
<keyword evidence="2" id="KW-0677">Repeat</keyword>
<dbReference type="Pfam" id="PF00400">
    <property type="entry name" value="WD40"/>
    <property type="match status" value="2"/>
</dbReference>
<keyword evidence="1 3" id="KW-0853">WD repeat</keyword>
<feature type="repeat" description="WD" evidence="3">
    <location>
        <begin position="206"/>
        <end position="246"/>
    </location>
</feature>
<dbReference type="InterPro" id="IPR015943">
    <property type="entry name" value="WD40/YVTN_repeat-like_dom_sf"/>
</dbReference>
<dbReference type="InterPro" id="IPR036322">
    <property type="entry name" value="WD40_repeat_dom_sf"/>
</dbReference>